<accession>A0ABV5CJG3</accession>
<protein>
    <submittedName>
        <fullName evidence="2">Uncharacterized protein</fullName>
    </submittedName>
</protein>
<dbReference type="Proteomes" id="UP001582793">
    <property type="component" value="Unassembled WGS sequence"/>
</dbReference>
<keyword evidence="3" id="KW-1185">Reference proteome</keyword>
<dbReference type="RefSeq" id="WP_375732969.1">
    <property type="nucleotide sequence ID" value="NZ_JBCGDC010000006.1"/>
</dbReference>
<organism evidence="2 3">
    <name type="scientific">Polymorphospora lycopeni</name>
    <dbReference type="NCBI Taxonomy" id="3140240"/>
    <lineage>
        <taxon>Bacteria</taxon>
        <taxon>Bacillati</taxon>
        <taxon>Actinomycetota</taxon>
        <taxon>Actinomycetes</taxon>
        <taxon>Micromonosporales</taxon>
        <taxon>Micromonosporaceae</taxon>
        <taxon>Polymorphospora</taxon>
    </lineage>
</organism>
<proteinExistence type="predicted"/>
<evidence type="ECO:0000313" key="3">
    <source>
        <dbReference type="Proteomes" id="UP001582793"/>
    </source>
</evidence>
<gene>
    <name evidence="2" type="ORF">AAFH96_03365</name>
</gene>
<comment type="caution">
    <text evidence="2">The sequence shown here is derived from an EMBL/GenBank/DDBJ whole genome shotgun (WGS) entry which is preliminary data.</text>
</comment>
<name>A0ABV5CJG3_9ACTN</name>
<dbReference type="EMBL" id="JBCGDC010000006">
    <property type="protein sequence ID" value="MFB6392144.1"/>
    <property type="molecule type" value="Genomic_DNA"/>
</dbReference>
<keyword evidence="1" id="KW-0732">Signal</keyword>
<feature type="chain" id="PRO_5046869576" evidence="1">
    <location>
        <begin position="28"/>
        <end position="193"/>
    </location>
</feature>
<evidence type="ECO:0000313" key="2">
    <source>
        <dbReference type="EMBL" id="MFB6392144.1"/>
    </source>
</evidence>
<reference evidence="2 3" key="1">
    <citation type="submission" date="2024-04" db="EMBL/GenBank/DDBJ databases">
        <title>Polymorphospora sp. isolated from Baiyangdian Lake in Xiong'an New Area.</title>
        <authorList>
            <person name="Zhang X."/>
            <person name="Liu J."/>
        </authorList>
    </citation>
    <scope>NUCLEOTIDE SEQUENCE [LARGE SCALE GENOMIC DNA]</scope>
    <source>
        <strain evidence="2 3">2-325</strain>
    </source>
</reference>
<sequence>MVLERRALVGALVVSTLALVPAAPAAAAPASASVPAVTAAAQAAGWTGHRPEPWRPWIQEEWTAPAGRYCSFPLEVRVVSQDIRVRVLARHPDGAVKREEFAGPLTVDFVNADTGASVRRDAGGSGAAEYRPDGSYAWYTIVGPAGFGFRAGDGLPKGYYILDGLHVISFDADGTRRLAVGIGDRENVCDPLA</sequence>
<feature type="signal peptide" evidence="1">
    <location>
        <begin position="1"/>
        <end position="27"/>
    </location>
</feature>
<evidence type="ECO:0000256" key="1">
    <source>
        <dbReference type="SAM" id="SignalP"/>
    </source>
</evidence>